<reference evidence="1" key="2">
    <citation type="journal article" date="2015" name="Data Brief">
        <title>Shoot transcriptome of the giant reed, Arundo donax.</title>
        <authorList>
            <person name="Barrero R.A."/>
            <person name="Guerrero F.D."/>
            <person name="Moolhuijzen P."/>
            <person name="Goolsby J.A."/>
            <person name="Tidwell J."/>
            <person name="Bellgard S.E."/>
            <person name="Bellgard M.I."/>
        </authorList>
    </citation>
    <scope>NUCLEOTIDE SEQUENCE</scope>
    <source>
        <tissue evidence="1">Shoot tissue taken approximately 20 cm above the soil surface</tissue>
    </source>
</reference>
<organism evidence="1">
    <name type="scientific">Arundo donax</name>
    <name type="common">Giant reed</name>
    <name type="synonym">Donax arundinaceus</name>
    <dbReference type="NCBI Taxonomy" id="35708"/>
    <lineage>
        <taxon>Eukaryota</taxon>
        <taxon>Viridiplantae</taxon>
        <taxon>Streptophyta</taxon>
        <taxon>Embryophyta</taxon>
        <taxon>Tracheophyta</taxon>
        <taxon>Spermatophyta</taxon>
        <taxon>Magnoliopsida</taxon>
        <taxon>Liliopsida</taxon>
        <taxon>Poales</taxon>
        <taxon>Poaceae</taxon>
        <taxon>PACMAD clade</taxon>
        <taxon>Arundinoideae</taxon>
        <taxon>Arundineae</taxon>
        <taxon>Arundo</taxon>
    </lineage>
</organism>
<proteinExistence type="predicted"/>
<dbReference type="EMBL" id="GBRH01167773">
    <property type="protein sequence ID" value="JAE30123.1"/>
    <property type="molecule type" value="Transcribed_RNA"/>
</dbReference>
<evidence type="ECO:0000313" key="1">
    <source>
        <dbReference type="EMBL" id="JAE30123.1"/>
    </source>
</evidence>
<protein>
    <submittedName>
        <fullName evidence="1">Uncharacterized protein</fullName>
    </submittedName>
</protein>
<sequence length="12" mass="1435">MASNRNLCIERK</sequence>
<accession>A0A0A9HB71</accession>
<name>A0A0A9HB71_ARUDO</name>
<reference evidence="1" key="1">
    <citation type="submission" date="2014-09" db="EMBL/GenBank/DDBJ databases">
        <authorList>
            <person name="Magalhaes I.L.F."/>
            <person name="Oliveira U."/>
            <person name="Santos F.R."/>
            <person name="Vidigal T.H.D.A."/>
            <person name="Brescovit A.D."/>
            <person name="Santos A.J."/>
        </authorList>
    </citation>
    <scope>NUCLEOTIDE SEQUENCE</scope>
    <source>
        <tissue evidence="1">Shoot tissue taken approximately 20 cm above the soil surface</tissue>
    </source>
</reference>